<protein>
    <submittedName>
        <fullName evidence="1">Uncharacterized protein</fullName>
    </submittedName>
</protein>
<comment type="caution">
    <text evidence="1">The sequence shown here is derived from an EMBL/GenBank/DDBJ whole genome shotgun (WGS) entry which is preliminary data.</text>
</comment>
<reference evidence="1" key="1">
    <citation type="submission" date="2024-09" db="EMBL/GenBank/DDBJ databases">
        <title>Black Yeasts Isolated from many extreme environments.</title>
        <authorList>
            <person name="Coleine C."/>
            <person name="Stajich J.E."/>
            <person name="Selbmann L."/>
        </authorList>
    </citation>
    <scope>NUCLEOTIDE SEQUENCE</scope>
    <source>
        <strain evidence="1">CCFEE 5737</strain>
    </source>
</reference>
<organism evidence="1 2">
    <name type="scientific">Coniosporium uncinatum</name>
    <dbReference type="NCBI Taxonomy" id="93489"/>
    <lineage>
        <taxon>Eukaryota</taxon>
        <taxon>Fungi</taxon>
        <taxon>Dikarya</taxon>
        <taxon>Ascomycota</taxon>
        <taxon>Pezizomycotina</taxon>
        <taxon>Dothideomycetes</taxon>
        <taxon>Dothideomycetes incertae sedis</taxon>
        <taxon>Coniosporium</taxon>
    </lineage>
</organism>
<evidence type="ECO:0000313" key="2">
    <source>
        <dbReference type="Proteomes" id="UP001186974"/>
    </source>
</evidence>
<name>A0ACC3DAZ4_9PEZI</name>
<proteinExistence type="predicted"/>
<sequence length="464" mass="49576">MSDTASPAPAATPTRPTIWDGKRQREIWRPSDGNGDADPLKIEKNIVKSGPGGHPTWKIFIGGVDTPFIEGKNEPPAFVYLDDRGCYDVLDSHLYAGTKMGKLWPYDFTAHGQVRKERPNRGRTAYLSDGSTLATWGQGANNIYTFKGGPLQSPPSDGKKRGRQPKSTLNSPTPAGAAASPSRAITLDNNDDDPDMGGVSLTTDNSLTTPSTYALTNKRAASPPSANGAAKRACSSHDPELEMSLAAAATANAPALQAELATTRAKLAAAQEKLVTASREVADYKAVVQGHAREQRQLKVELEVERKKVRAGEAGRGVWEAEGEVLRRRIVLQEQELRLLKSGLTTTTTAVATDPSDRDEILRSIAAVRKANERELTVLRDAAKKQLAEQEALEKQLAEHVEALAQMKRKLSAVAEELGGEMGNVRAMCAGAGGSVGARNAKEVVGVAGVEGRKQNGEVDAMAE</sequence>
<dbReference type="EMBL" id="JAWDJW010006473">
    <property type="protein sequence ID" value="KAK3064590.1"/>
    <property type="molecule type" value="Genomic_DNA"/>
</dbReference>
<dbReference type="Proteomes" id="UP001186974">
    <property type="component" value="Unassembled WGS sequence"/>
</dbReference>
<evidence type="ECO:0000313" key="1">
    <source>
        <dbReference type="EMBL" id="KAK3064590.1"/>
    </source>
</evidence>
<gene>
    <name evidence="1" type="ORF">LTS18_005802</name>
</gene>
<accession>A0ACC3DAZ4</accession>
<keyword evidence="2" id="KW-1185">Reference proteome</keyword>